<dbReference type="Proteomes" id="UP001562357">
    <property type="component" value="Unassembled WGS sequence"/>
</dbReference>
<keyword evidence="4" id="KW-0805">Transcription regulation</keyword>
<evidence type="ECO:0000313" key="11">
    <source>
        <dbReference type="EMBL" id="GAB0136824.1"/>
    </source>
</evidence>
<comment type="caution">
    <text evidence="11">The sequence shown here is derived from an EMBL/GenBank/DDBJ whole genome shotgun (WGS) entry which is preliminary data.</text>
</comment>
<dbReference type="InterPro" id="IPR050936">
    <property type="entry name" value="AP-1-like"/>
</dbReference>
<feature type="region of interest" description="Disordered" evidence="9">
    <location>
        <begin position="1"/>
        <end position="147"/>
    </location>
</feature>
<evidence type="ECO:0000256" key="1">
    <source>
        <dbReference type="ARBA" id="ARBA00004049"/>
    </source>
</evidence>
<evidence type="ECO:0000256" key="3">
    <source>
        <dbReference type="ARBA" id="ARBA00007163"/>
    </source>
</evidence>
<evidence type="ECO:0000256" key="6">
    <source>
        <dbReference type="ARBA" id="ARBA00023163"/>
    </source>
</evidence>
<dbReference type="EMBL" id="BAAFGZ010000224">
    <property type="protein sequence ID" value="GAB0136824.1"/>
    <property type="molecule type" value="Genomic_DNA"/>
</dbReference>
<keyword evidence="7" id="KW-0539">Nucleus</keyword>
<evidence type="ECO:0000256" key="8">
    <source>
        <dbReference type="ARBA" id="ARBA00044067"/>
    </source>
</evidence>
<accession>A0ABQ0CTP3</accession>
<dbReference type="InterPro" id="IPR004827">
    <property type="entry name" value="bZIP"/>
</dbReference>
<evidence type="ECO:0000256" key="5">
    <source>
        <dbReference type="ARBA" id="ARBA00023125"/>
    </source>
</evidence>
<evidence type="ECO:0000313" key="12">
    <source>
        <dbReference type="Proteomes" id="UP001562357"/>
    </source>
</evidence>
<evidence type="ECO:0000256" key="2">
    <source>
        <dbReference type="ARBA" id="ARBA00004123"/>
    </source>
</evidence>
<feature type="compositionally biased region" description="Polar residues" evidence="9">
    <location>
        <begin position="78"/>
        <end position="98"/>
    </location>
</feature>
<name>A0ABQ0CTP3_9HYPO</name>
<protein>
    <recommendedName>
        <fullName evidence="8">Putative transcription factor kapC</fullName>
    </recommendedName>
</protein>
<comment type="subcellular location">
    <subcellularLocation>
        <location evidence="2">Nucleus</location>
    </subcellularLocation>
</comment>
<dbReference type="Gene3D" id="1.20.5.170">
    <property type="match status" value="1"/>
</dbReference>
<evidence type="ECO:0000256" key="7">
    <source>
        <dbReference type="ARBA" id="ARBA00023242"/>
    </source>
</evidence>
<comment type="function">
    <text evidence="1">Putative transcription factor.</text>
</comment>
<gene>
    <name evidence="11" type="primary">g5112</name>
    <name evidence="11" type="ORF">EsDP_00005112</name>
</gene>
<dbReference type="PANTHER" id="PTHR40621:SF11">
    <property type="entry name" value="TRANSCRIPTION FACTOR KAPC-RELATED"/>
    <property type="match status" value="1"/>
</dbReference>
<dbReference type="PANTHER" id="PTHR40621">
    <property type="entry name" value="TRANSCRIPTION FACTOR KAPC-RELATED"/>
    <property type="match status" value="1"/>
</dbReference>
<evidence type="ECO:0000256" key="9">
    <source>
        <dbReference type="SAM" id="MobiDB-lite"/>
    </source>
</evidence>
<feature type="region of interest" description="Disordered" evidence="9">
    <location>
        <begin position="192"/>
        <end position="218"/>
    </location>
</feature>
<reference evidence="12" key="1">
    <citation type="submission" date="2024-06" db="EMBL/GenBank/DDBJ databases">
        <title>Draft Genome Sequences of Epichloe bromicola Strains Isolated from Elymus ciliaris.</title>
        <authorList>
            <consortium name="Epichloe bromicola genome sequencing consortium"/>
            <person name="Miura A."/>
            <person name="Imano S."/>
            <person name="Ashida A."/>
            <person name="Sato I."/>
            <person name="Chiba S."/>
            <person name="Tanaka A."/>
            <person name="Camagna M."/>
            <person name="Takemoto D."/>
        </authorList>
    </citation>
    <scope>NUCLEOTIDE SEQUENCE [LARGE SCALE GENOMIC DNA]</scope>
    <source>
        <strain evidence="12">DP</strain>
    </source>
</reference>
<organism evidence="11 12">
    <name type="scientific">Epichloe bromicola</name>
    <dbReference type="NCBI Taxonomy" id="79588"/>
    <lineage>
        <taxon>Eukaryota</taxon>
        <taxon>Fungi</taxon>
        <taxon>Dikarya</taxon>
        <taxon>Ascomycota</taxon>
        <taxon>Pezizomycotina</taxon>
        <taxon>Sordariomycetes</taxon>
        <taxon>Hypocreomycetidae</taxon>
        <taxon>Hypocreales</taxon>
        <taxon>Clavicipitaceae</taxon>
        <taxon>Epichloe</taxon>
    </lineage>
</organism>
<feature type="domain" description="BZIP" evidence="10">
    <location>
        <begin position="130"/>
        <end position="145"/>
    </location>
</feature>
<dbReference type="InterPro" id="IPR046347">
    <property type="entry name" value="bZIP_sf"/>
</dbReference>
<keyword evidence="6" id="KW-0804">Transcription</keyword>
<dbReference type="PROSITE" id="PS00036">
    <property type="entry name" value="BZIP_BASIC"/>
    <property type="match status" value="1"/>
</dbReference>
<evidence type="ECO:0000259" key="10">
    <source>
        <dbReference type="PROSITE" id="PS00036"/>
    </source>
</evidence>
<evidence type="ECO:0000256" key="4">
    <source>
        <dbReference type="ARBA" id="ARBA00023015"/>
    </source>
</evidence>
<keyword evidence="12" id="KW-1185">Reference proteome</keyword>
<sequence>MHTESAVMDTSRDTLSARLGHTQSETSGRSPLASSSGCWSSLDDTSLQHLSPPQASSFGLFNQRLDPEPVLGDYGHVSQESSSAGSTPGSDVSATSNPEYAKDQSSGEKKPAAPCREDHYQDALLSGLNRRRAQNRASQRAYRQRKEQRIRDLEQLLQESEKREAALIHSFFFLQEKHRQLCIEKMEKSQGGASFPVQDMSHLDPALGPAPGPEWSVM</sequence>
<dbReference type="CDD" id="cd14688">
    <property type="entry name" value="bZIP_YAP"/>
    <property type="match status" value="1"/>
</dbReference>
<comment type="similarity">
    <text evidence="3">Belongs to the bZIP family.</text>
</comment>
<proteinExistence type="inferred from homology"/>
<feature type="compositionally biased region" description="Polar residues" evidence="9">
    <location>
        <begin position="21"/>
        <end position="60"/>
    </location>
</feature>
<feature type="compositionally biased region" description="Basic and acidic residues" evidence="9">
    <location>
        <begin position="100"/>
        <end position="121"/>
    </location>
</feature>
<dbReference type="SUPFAM" id="SSF57959">
    <property type="entry name" value="Leucine zipper domain"/>
    <property type="match status" value="1"/>
</dbReference>
<keyword evidence="5" id="KW-0238">DNA-binding</keyword>